<dbReference type="Proteomes" id="UP000267081">
    <property type="component" value="Unassembled WGS sequence"/>
</dbReference>
<evidence type="ECO:0000256" key="3">
    <source>
        <dbReference type="ARBA" id="ARBA00023163"/>
    </source>
</evidence>
<dbReference type="Gene3D" id="1.10.357.10">
    <property type="entry name" value="Tetracycline Repressor, domain 2"/>
    <property type="match status" value="1"/>
</dbReference>
<dbReference type="InterPro" id="IPR001647">
    <property type="entry name" value="HTH_TetR"/>
</dbReference>
<accession>A0A427SUZ7</accession>
<name>A0A427SUZ7_9PSEU</name>
<dbReference type="GO" id="GO:0003700">
    <property type="term" value="F:DNA-binding transcription factor activity"/>
    <property type="evidence" value="ECO:0007669"/>
    <property type="project" value="TreeGrafter"/>
</dbReference>
<keyword evidence="3" id="KW-0804">Transcription</keyword>
<gene>
    <name evidence="6" type="ORF">EIY87_44130</name>
</gene>
<proteinExistence type="predicted"/>
<dbReference type="Pfam" id="PF21597">
    <property type="entry name" value="TetR_C_43"/>
    <property type="match status" value="1"/>
</dbReference>
<feature type="domain" description="HTH tetR-type" evidence="5">
    <location>
        <begin position="11"/>
        <end position="70"/>
    </location>
</feature>
<dbReference type="GO" id="GO:0000976">
    <property type="term" value="F:transcription cis-regulatory region binding"/>
    <property type="evidence" value="ECO:0007669"/>
    <property type="project" value="TreeGrafter"/>
</dbReference>
<dbReference type="Pfam" id="PF00440">
    <property type="entry name" value="TetR_N"/>
    <property type="match status" value="1"/>
</dbReference>
<dbReference type="SUPFAM" id="SSF46689">
    <property type="entry name" value="Homeodomain-like"/>
    <property type="match status" value="1"/>
</dbReference>
<evidence type="ECO:0000256" key="2">
    <source>
        <dbReference type="ARBA" id="ARBA00023125"/>
    </source>
</evidence>
<evidence type="ECO:0000259" key="5">
    <source>
        <dbReference type="PROSITE" id="PS50977"/>
    </source>
</evidence>
<dbReference type="InterPro" id="IPR050109">
    <property type="entry name" value="HTH-type_TetR-like_transc_reg"/>
</dbReference>
<evidence type="ECO:0000256" key="4">
    <source>
        <dbReference type="PROSITE-ProRule" id="PRU00335"/>
    </source>
</evidence>
<dbReference type="AlphaFoldDB" id="A0A427SUZ7"/>
<dbReference type="PANTHER" id="PTHR30055">
    <property type="entry name" value="HTH-TYPE TRANSCRIPTIONAL REGULATOR RUTR"/>
    <property type="match status" value="1"/>
</dbReference>
<dbReference type="InterPro" id="IPR049445">
    <property type="entry name" value="TetR_SbtR-like_C"/>
</dbReference>
<dbReference type="PANTHER" id="PTHR30055:SF234">
    <property type="entry name" value="HTH-TYPE TRANSCRIPTIONAL REGULATOR BETI"/>
    <property type="match status" value="1"/>
</dbReference>
<comment type="caution">
    <text evidence="6">The sequence shown here is derived from an EMBL/GenBank/DDBJ whole genome shotgun (WGS) entry which is preliminary data.</text>
</comment>
<dbReference type="PRINTS" id="PR00455">
    <property type="entry name" value="HTHTETR"/>
</dbReference>
<dbReference type="SUPFAM" id="SSF48498">
    <property type="entry name" value="Tetracyclin repressor-like, C-terminal domain"/>
    <property type="match status" value="1"/>
</dbReference>
<dbReference type="InterPro" id="IPR009057">
    <property type="entry name" value="Homeodomain-like_sf"/>
</dbReference>
<evidence type="ECO:0000256" key="1">
    <source>
        <dbReference type="ARBA" id="ARBA00023015"/>
    </source>
</evidence>
<dbReference type="PROSITE" id="PS50977">
    <property type="entry name" value="HTH_TETR_2"/>
    <property type="match status" value="1"/>
</dbReference>
<dbReference type="OrthoDB" id="9795011at2"/>
<sequence length="181" mass="19622">MTARLPRTDAGDNRARILTAARTAIGAAGLNVPIREIARRAEVGPATVYRHFPTKRTLVTEAFTDQSRAWQSTVTRGLADPDAWRGFCFVVDRLCALQVRDHGFIEAVKSAYPQALDFGAMRASSLAAAAELVRRARDTGHLRPDVTANDLVLMLMAGSGIPAAATRRFAAHVIHAFQAQT</sequence>
<keyword evidence="7" id="KW-1185">Reference proteome</keyword>
<dbReference type="RefSeq" id="WP_125316037.1">
    <property type="nucleotide sequence ID" value="NZ_RSEC01000063.1"/>
</dbReference>
<feature type="DNA-binding region" description="H-T-H motif" evidence="4">
    <location>
        <begin position="33"/>
        <end position="52"/>
    </location>
</feature>
<evidence type="ECO:0000313" key="6">
    <source>
        <dbReference type="EMBL" id="RSD07786.1"/>
    </source>
</evidence>
<reference evidence="6 7" key="1">
    <citation type="submission" date="2018-12" db="EMBL/GenBank/DDBJ databases">
        <title>Amycolatopsis eburnea sp. nov. actinomycete associate with arbuscular mycorrhiza fungal spore.</title>
        <authorList>
            <person name="Lumyong S."/>
            <person name="Chaiya L."/>
        </authorList>
    </citation>
    <scope>NUCLEOTIDE SEQUENCE [LARGE SCALE GENOMIC DNA]</scope>
    <source>
        <strain evidence="6 7">GLM-1</strain>
    </source>
</reference>
<dbReference type="InterPro" id="IPR036271">
    <property type="entry name" value="Tet_transcr_reg_TetR-rel_C_sf"/>
</dbReference>
<keyword evidence="2 4" id="KW-0238">DNA-binding</keyword>
<dbReference type="EMBL" id="RSEC01000063">
    <property type="protein sequence ID" value="RSD07786.1"/>
    <property type="molecule type" value="Genomic_DNA"/>
</dbReference>
<keyword evidence="1" id="KW-0805">Transcription regulation</keyword>
<organism evidence="6 7">
    <name type="scientific">Amycolatopsis eburnea</name>
    <dbReference type="NCBI Taxonomy" id="2267691"/>
    <lineage>
        <taxon>Bacteria</taxon>
        <taxon>Bacillati</taxon>
        <taxon>Actinomycetota</taxon>
        <taxon>Actinomycetes</taxon>
        <taxon>Pseudonocardiales</taxon>
        <taxon>Pseudonocardiaceae</taxon>
        <taxon>Amycolatopsis</taxon>
    </lineage>
</organism>
<evidence type="ECO:0000313" key="7">
    <source>
        <dbReference type="Proteomes" id="UP000267081"/>
    </source>
</evidence>
<protein>
    <submittedName>
        <fullName evidence="6">TetR/AcrR family transcriptional regulator</fullName>
    </submittedName>
</protein>